<gene>
    <name evidence="1" type="ORF">N7530_004573</name>
</gene>
<reference evidence="1" key="1">
    <citation type="submission" date="2022-12" db="EMBL/GenBank/DDBJ databases">
        <authorList>
            <person name="Petersen C."/>
        </authorList>
    </citation>
    <scope>NUCLEOTIDE SEQUENCE</scope>
    <source>
        <strain evidence="1">IBT 17660</strain>
    </source>
</reference>
<evidence type="ECO:0000313" key="2">
    <source>
        <dbReference type="Proteomes" id="UP001147760"/>
    </source>
</evidence>
<accession>A0A9W9WYC8</accession>
<keyword evidence="2" id="KW-1185">Reference proteome</keyword>
<dbReference type="OrthoDB" id="3000060at2759"/>
<organism evidence="1 2">
    <name type="scientific">Penicillium desertorum</name>
    <dbReference type="NCBI Taxonomy" id="1303715"/>
    <lineage>
        <taxon>Eukaryota</taxon>
        <taxon>Fungi</taxon>
        <taxon>Dikarya</taxon>
        <taxon>Ascomycota</taxon>
        <taxon>Pezizomycotina</taxon>
        <taxon>Eurotiomycetes</taxon>
        <taxon>Eurotiomycetidae</taxon>
        <taxon>Eurotiales</taxon>
        <taxon>Aspergillaceae</taxon>
        <taxon>Penicillium</taxon>
    </lineage>
</organism>
<dbReference type="EMBL" id="JAPWDO010000003">
    <property type="protein sequence ID" value="KAJ5479064.1"/>
    <property type="molecule type" value="Genomic_DNA"/>
</dbReference>
<dbReference type="Proteomes" id="UP001147760">
    <property type="component" value="Unassembled WGS sequence"/>
</dbReference>
<name>A0A9W9WYC8_9EURO</name>
<comment type="caution">
    <text evidence="1">The sequence shown here is derived from an EMBL/GenBank/DDBJ whole genome shotgun (WGS) entry which is preliminary data.</text>
</comment>
<evidence type="ECO:0000313" key="1">
    <source>
        <dbReference type="EMBL" id="KAJ5479064.1"/>
    </source>
</evidence>
<proteinExistence type="predicted"/>
<sequence length="256" mass="29699">MGIEIPTSMHAKPHHVAQRAVYSAQHVVIPPHSVVRVPARVQATLPEDRDCMFEGRHHQAAFYSHLVDANFAWVQAVNDTWSVTCSRKKRRCLKRRYALGGRPPFSQTTFEFFDLPAVGKEICIMWNRVLWIEHKLGTMPMADLEARWARWRKMYNSLSGYFEIPCLREQGPSFYRPLHYLVAAIWGADKPEHEISAILSAIGDFKSTVRMFRQRRLCEDQEVRGRGREWLRSIGRRAHKSLSPRKRTCHSTSVSC</sequence>
<dbReference type="AlphaFoldDB" id="A0A9W9WYC8"/>
<protein>
    <submittedName>
        <fullName evidence="1">Uncharacterized protein</fullName>
    </submittedName>
</protein>
<reference evidence="1" key="2">
    <citation type="journal article" date="2023" name="IMA Fungus">
        <title>Comparative genomic study of the Penicillium genus elucidates a diverse pangenome and 15 lateral gene transfer events.</title>
        <authorList>
            <person name="Petersen C."/>
            <person name="Sorensen T."/>
            <person name="Nielsen M.R."/>
            <person name="Sondergaard T.E."/>
            <person name="Sorensen J.L."/>
            <person name="Fitzpatrick D.A."/>
            <person name="Frisvad J.C."/>
            <person name="Nielsen K.L."/>
        </authorList>
    </citation>
    <scope>NUCLEOTIDE SEQUENCE</scope>
    <source>
        <strain evidence="1">IBT 17660</strain>
    </source>
</reference>